<keyword evidence="7" id="KW-1185">Reference proteome</keyword>
<organism evidence="6 7">
    <name type="scientific">Tenebrio molitor</name>
    <name type="common">Yellow mealworm beetle</name>
    <dbReference type="NCBI Taxonomy" id="7067"/>
    <lineage>
        <taxon>Eukaryota</taxon>
        <taxon>Metazoa</taxon>
        <taxon>Ecdysozoa</taxon>
        <taxon>Arthropoda</taxon>
        <taxon>Hexapoda</taxon>
        <taxon>Insecta</taxon>
        <taxon>Pterygota</taxon>
        <taxon>Neoptera</taxon>
        <taxon>Endopterygota</taxon>
        <taxon>Coleoptera</taxon>
        <taxon>Polyphaga</taxon>
        <taxon>Cucujiformia</taxon>
        <taxon>Tenebrionidae</taxon>
        <taxon>Tenebrio</taxon>
    </lineage>
</organism>
<dbReference type="PANTHER" id="PTHR15950:SF15">
    <property type="entry name" value="PROTEIN VESTIGIAL"/>
    <property type="match status" value="1"/>
</dbReference>
<keyword evidence="3" id="KW-0804">Transcription</keyword>
<dbReference type="Proteomes" id="UP000719412">
    <property type="component" value="Unassembled WGS sequence"/>
</dbReference>
<gene>
    <name evidence="6" type="ORF">GEV33_012774</name>
</gene>
<reference evidence="6" key="2">
    <citation type="submission" date="2021-08" db="EMBL/GenBank/DDBJ databases">
        <authorList>
            <person name="Eriksson T."/>
        </authorList>
    </citation>
    <scope>NUCLEOTIDE SEQUENCE</scope>
    <source>
        <strain evidence="6">Stoneville</strain>
        <tissue evidence="6">Whole head</tissue>
    </source>
</reference>
<evidence type="ECO:0000256" key="3">
    <source>
        <dbReference type="ARBA" id="ARBA00023163"/>
    </source>
</evidence>
<evidence type="ECO:0000313" key="7">
    <source>
        <dbReference type="Proteomes" id="UP000719412"/>
    </source>
</evidence>
<reference evidence="6" key="1">
    <citation type="journal article" date="2020" name="J Insects Food Feed">
        <title>The yellow mealworm (Tenebrio molitor) genome: a resource for the emerging insects as food and feed industry.</title>
        <authorList>
            <person name="Eriksson T."/>
            <person name="Andere A."/>
            <person name="Kelstrup H."/>
            <person name="Emery V."/>
            <person name="Picard C."/>
        </authorList>
    </citation>
    <scope>NUCLEOTIDE SEQUENCE</scope>
    <source>
        <strain evidence="6">Stoneville</strain>
        <tissue evidence="6">Whole head</tissue>
    </source>
</reference>
<dbReference type="GO" id="GO:0005634">
    <property type="term" value="C:nucleus"/>
    <property type="evidence" value="ECO:0007669"/>
    <property type="project" value="UniProtKB-SubCell"/>
</dbReference>
<dbReference type="PANTHER" id="PTHR15950">
    <property type="entry name" value="TRANSCRIPTION COFACTOR VESTIGIAL-LIKE PROTEIN"/>
    <property type="match status" value="1"/>
</dbReference>
<comment type="caution">
    <text evidence="6">The sequence shown here is derived from an EMBL/GenBank/DDBJ whole genome shotgun (WGS) entry which is preliminary data.</text>
</comment>
<feature type="region of interest" description="Disordered" evidence="5">
    <location>
        <begin position="167"/>
        <end position="231"/>
    </location>
</feature>
<feature type="compositionally biased region" description="Basic and acidic residues" evidence="5">
    <location>
        <begin position="199"/>
        <end position="220"/>
    </location>
</feature>
<evidence type="ECO:0000313" key="6">
    <source>
        <dbReference type="EMBL" id="KAH0810017.1"/>
    </source>
</evidence>
<keyword evidence="2" id="KW-0805">Transcription regulation</keyword>
<feature type="compositionally biased region" description="Low complexity" evidence="5">
    <location>
        <begin position="176"/>
        <end position="195"/>
    </location>
</feature>
<sequence length="486" mass="52714">MEKHYFRIASLVQNHPLVGKSSTALRRHSCGILMWENGDSIIHTFHSTLDEIPGKSGKRVLSGAAECFDKADSIIPRGQHSDFDWTGYEHDRRVTAQEVNFAYRDGIRVDRLAAITTAARRAPELTETCIFLPAMCCRLQDAHSLSQPSSSGTVSASVGGLGDSHPVSGHSLYLQGSAHSSGGSVSSTGGASPTSPLRPGKEEDCSLHGRSSTEDPQHGVDDDDSQDAGSSRAQYVSANCVVFTHYQGDAASVVDEHFSRALDKTSTHTKESSPMSARNFPPSFWSQHYTGASGGGPGHHGASAADLYSEHYHPGDAWYQYSQHHRAVHDYHHHNMAAQYGGLLLPGSRLHMGSHAPCKAMDWQHPSIDSPYSSYPTMSARPSSGASHFSCKSGSKAPSRTIRRPRSCWQCSAVSEQKSRRFAGQKRSITRLTNGGQSRAATDQPIVLPPWRGSLAAPRVDSADASNCHSPHRRFNMAAQRLNTYA</sequence>
<evidence type="ECO:0008006" key="8">
    <source>
        <dbReference type="Google" id="ProtNLM"/>
    </source>
</evidence>
<keyword evidence="4" id="KW-0539">Nucleus</keyword>
<feature type="region of interest" description="Disordered" evidence="5">
    <location>
        <begin position="421"/>
        <end position="446"/>
    </location>
</feature>
<name>A0A8J6H9Q8_TENMO</name>
<comment type="subcellular location">
    <subcellularLocation>
        <location evidence="1">Nucleus</location>
    </subcellularLocation>
</comment>
<evidence type="ECO:0000256" key="1">
    <source>
        <dbReference type="ARBA" id="ARBA00004123"/>
    </source>
</evidence>
<evidence type="ECO:0000256" key="5">
    <source>
        <dbReference type="SAM" id="MobiDB-lite"/>
    </source>
</evidence>
<protein>
    <recommendedName>
        <fullName evidence="8">Protein vestigial</fullName>
    </recommendedName>
</protein>
<dbReference type="AlphaFoldDB" id="A0A8J6H9Q8"/>
<dbReference type="InterPro" id="IPR011520">
    <property type="entry name" value="Vg_fam"/>
</dbReference>
<dbReference type="GO" id="GO:0006355">
    <property type="term" value="P:regulation of DNA-templated transcription"/>
    <property type="evidence" value="ECO:0007669"/>
    <property type="project" value="InterPro"/>
</dbReference>
<accession>A0A8J6H9Q8</accession>
<evidence type="ECO:0000256" key="2">
    <source>
        <dbReference type="ARBA" id="ARBA00023015"/>
    </source>
</evidence>
<evidence type="ECO:0000256" key="4">
    <source>
        <dbReference type="ARBA" id="ARBA00023242"/>
    </source>
</evidence>
<feature type="compositionally biased region" description="Polar residues" evidence="5">
    <location>
        <begin position="430"/>
        <end position="441"/>
    </location>
</feature>
<dbReference type="EMBL" id="JABDTM020027769">
    <property type="protein sequence ID" value="KAH0810017.1"/>
    <property type="molecule type" value="Genomic_DNA"/>
</dbReference>
<proteinExistence type="predicted"/>
<dbReference type="Pfam" id="PF07545">
    <property type="entry name" value="Vg_Tdu"/>
    <property type="match status" value="1"/>
</dbReference>